<gene>
    <name evidence="2" type="ORF">ACFFNY_12055</name>
</gene>
<dbReference type="SUPFAM" id="SSF50346">
    <property type="entry name" value="PRC-barrel domain"/>
    <property type="match status" value="2"/>
</dbReference>
<evidence type="ECO:0000313" key="2">
    <source>
        <dbReference type="EMBL" id="MFB9752291.1"/>
    </source>
</evidence>
<dbReference type="Gene3D" id="2.30.30.240">
    <property type="entry name" value="PRC-barrel domain"/>
    <property type="match status" value="2"/>
</dbReference>
<feature type="domain" description="PRC-barrel" evidence="1">
    <location>
        <begin position="2"/>
        <end position="69"/>
    </location>
</feature>
<dbReference type="Proteomes" id="UP001589619">
    <property type="component" value="Unassembled WGS sequence"/>
</dbReference>
<proteinExistence type="predicted"/>
<keyword evidence="3" id="KW-1185">Reference proteome</keyword>
<comment type="caution">
    <text evidence="2">The sequence shown here is derived from an EMBL/GenBank/DDBJ whole genome shotgun (WGS) entry which is preliminary data.</text>
</comment>
<dbReference type="EMBL" id="JBHMAG010000009">
    <property type="protein sequence ID" value="MFB9752291.1"/>
    <property type="molecule type" value="Genomic_DNA"/>
</dbReference>
<dbReference type="InterPro" id="IPR011033">
    <property type="entry name" value="PRC_barrel-like_sf"/>
</dbReference>
<feature type="domain" description="PRC-barrel" evidence="1">
    <location>
        <begin position="92"/>
        <end position="158"/>
    </location>
</feature>
<dbReference type="Pfam" id="PF05239">
    <property type="entry name" value="PRC"/>
    <property type="match status" value="2"/>
</dbReference>
<sequence length="173" mass="18856">MRRAQDIIGLPVISIGTGKQLGTAKDVLIDKDWNVQGVLLDSKHWFGSSRHIGWDDVVSVGSDAVTVKEEGVVRELDDHTAGTLLSLNGEFKLKGLPVITEAGDQLGYVEDVYFAKQLDKKIVGYELSGGLIDDLKEGRKWLPSSEEAKIGEDAVIVPLHCVVQETPSFEEIG</sequence>
<dbReference type="InterPro" id="IPR027275">
    <property type="entry name" value="PRC-brl_dom"/>
</dbReference>
<evidence type="ECO:0000259" key="1">
    <source>
        <dbReference type="Pfam" id="PF05239"/>
    </source>
</evidence>
<organism evidence="2 3">
    <name type="scientific">Paenibacillus hodogayensis</name>
    <dbReference type="NCBI Taxonomy" id="279208"/>
    <lineage>
        <taxon>Bacteria</taxon>
        <taxon>Bacillati</taxon>
        <taxon>Bacillota</taxon>
        <taxon>Bacilli</taxon>
        <taxon>Bacillales</taxon>
        <taxon>Paenibacillaceae</taxon>
        <taxon>Paenibacillus</taxon>
    </lineage>
</organism>
<accession>A0ABV5VVM7</accession>
<protein>
    <submittedName>
        <fullName evidence="2">PRC-barrel domain-containing protein</fullName>
    </submittedName>
</protein>
<name>A0ABV5VVM7_9BACL</name>
<evidence type="ECO:0000313" key="3">
    <source>
        <dbReference type="Proteomes" id="UP001589619"/>
    </source>
</evidence>
<dbReference type="RefSeq" id="WP_344911233.1">
    <property type="nucleotide sequence ID" value="NZ_BAAAYO010000010.1"/>
</dbReference>
<reference evidence="2 3" key="1">
    <citation type="submission" date="2024-09" db="EMBL/GenBank/DDBJ databases">
        <authorList>
            <person name="Sun Q."/>
            <person name="Mori K."/>
        </authorList>
    </citation>
    <scope>NUCLEOTIDE SEQUENCE [LARGE SCALE GENOMIC DNA]</scope>
    <source>
        <strain evidence="2 3">JCM 12520</strain>
    </source>
</reference>